<name>A0A9Q0LE19_ANAIG</name>
<dbReference type="SUPFAM" id="SSF53067">
    <property type="entry name" value="Actin-like ATPase domain"/>
    <property type="match status" value="2"/>
</dbReference>
<evidence type="ECO:0000313" key="3">
    <source>
        <dbReference type="Proteomes" id="UP001149090"/>
    </source>
</evidence>
<dbReference type="FunFam" id="3.30.420.40:FF:000291">
    <property type="entry name" value="Actin, alpha skeletal muscle"/>
    <property type="match status" value="1"/>
</dbReference>
<keyword evidence="3" id="KW-1185">Reference proteome</keyword>
<reference evidence="2" key="1">
    <citation type="submission" date="2022-10" db="EMBL/GenBank/DDBJ databases">
        <title>Novel sulphate-reducing endosymbionts in the free-living metamonad Anaeramoeba.</title>
        <authorList>
            <person name="Jerlstrom-Hultqvist J."/>
            <person name="Cepicka I."/>
            <person name="Gallot-Lavallee L."/>
            <person name="Salas-Leiva D."/>
            <person name="Curtis B.A."/>
            <person name="Zahonova K."/>
            <person name="Pipaliya S."/>
            <person name="Dacks J."/>
            <person name="Roger A.J."/>
        </authorList>
    </citation>
    <scope>NUCLEOTIDE SEQUENCE</scope>
    <source>
        <strain evidence="2">BMAN</strain>
    </source>
</reference>
<sequence length="385" mass="43733">MESKFSFELNFEDLLPDDPCALVVDNGSYLTKAGFAGDDAPRAVFSTIIGRPKHYGIMIGMGQKDTYIGDEAQSKRGILTITYPIENGIIQNFDDIQRIWHHTFYNELCISPDYHPVLLSDVSLNPKINKEKITQIMFETFDIPSLYLENQAFLSLISNGKTTGIVVEMGGGVIQIVPIYQGFILSDSIVKFNLTGRKITDYLIKILNEKGYEFKTTSQLEIANDIKEKLCYVALDFDQEMKKKEKTIEKNYELPDGKVLVIGNQRFRCSEVLFQPSLIEMNESGIHQKIYDSIMKCDREIQQDLFSNIILSGATSMLPGIKERLEKEINQLTPKNSKCKIFSPSERKYSVWIGGSIFASIQNSLSTFIQKTDYDEFGLSIIHKN</sequence>
<protein>
    <submittedName>
        <fullName evidence="2">Actin</fullName>
    </submittedName>
</protein>
<dbReference type="PRINTS" id="PR00190">
    <property type="entry name" value="ACTIN"/>
</dbReference>
<gene>
    <name evidence="2" type="ORF">M0811_01701</name>
</gene>
<dbReference type="InterPro" id="IPR043129">
    <property type="entry name" value="ATPase_NBD"/>
</dbReference>
<dbReference type="SMART" id="SM00268">
    <property type="entry name" value="ACTIN"/>
    <property type="match status" value="1"/>
</dbReference>
<dbReference type="PROSITE" id="PS00406">
    <property type="entry name" value="ACTINS_1"/>
    <property type="match status" value="1"/>
</dbReference>
<dbReference type="EMBL" id="JAPDFW010000092">
    <property type="protein sequence ID" value="KAJ5070720.1"/>
    <property type="molecule type" value="Genomic_DNA"/>
</dbReference>
<dbReference type="Pfam" id="PF00022">
    <property type="entry name" value="Actin"/>
    <property type="match status" value="1"/>
</dbReference>
<dbReference type="Gene3D" id="3.30.420.40">
    <property type="match status" value="2"/>
</dbReference>
<dbReference type="Gene3D" id="3.90.640.10">
    <property type="entry name" value="Actin, Chain A, domain 4"/>
    <property type="match status" value="1"/>
</dbReference>
<comment type="similarity">
    <text evidence="1">Belongs to the actin family.</text>
</comment>
<dbReference type="PANTHER" id="PTHR11937">
    <property type="entry name" value="ACTIN"/>
    <property type="match status" value="1"/>
</dbReference>
<dbReference type="FunFam" id="3.90.640.10:FF:000047">
    <property type="entry name" value="Actin, alpha skeletal muscle"/>
    <property type="match status" value="1"/>
</dbReference>
<evidence type="ECO:0000313" key="2">
    <source>
        <dbReference type="EMBL" id="KAJ5070720.1"/>
    </source>
</evidence>
<dbReference type="InterPro" id="IPR004000">
    <property type="entry name" value="Actin"/>
</dbReference>
<dbReference type="Proteomes" id="UP001149090">
    <property type="component" value="Unassembled WGS sequence"/>
</dbReference>
<comment type="caution">
    <text evidence="2">The sequence shown here is derived from an EMBL/GenBank/DDBJ whole genome shotgun (WGS) entry which is preliminary data.</text>
</comment>
<organism evidence="2 3">
    <name type="scientific">Anaeramoeba ignava</name>
    <name type="common">Anaerobic marine amoeba</name>
    <dbReference type="NCBI Taxonomy" id="1746090"/>
    <lineage>
        <taxon>Eukaryota</taxon>
        <taxon>Metamonada</taxon>
        <taxon>Anaeramoebidae</taxon>
        <taxon>Anaeramoeba</taxon>
    </lineage>
</organism>
<dbReference type="InterPro" id="IPR004001">
    <property type="entry name" value="Actin_CS"/>
</dbReference>
<evidence type="ECO:0000256" key="1">
    <source>
        <dbReference type="RuleBase" id="RU000487"/>
    </source>
</evidence>
<proteinExistence type="inferred from homology"/>
<dbReference type="AlphaFoldDB" id="A0A9Q0LE19"/>
<accession>A0A9Q0LE19</accession>